<dbReference type="GO" id="GO:0047061">
    <property type="term" value="F:glucose-fructose oxidoreductase activity"/>
    <property type="evidence" value="ECO:0007669"/>
    <property type="project" value="UniProtKB-EC"/>
</dbReference>
<gene>
    <name evidence="3" type="primary">gfo_1</name>
    <name evidence="3" type="ORF">HRbin17_00305</name>
</gene>
<reference evidence="4" key="1">
    <citation type="submission" date="2017-09" db="EMBL/GenBank/DDBJ databases">
        <title>Metaegenomics of thermophilic ammonia-oxidizing enrichment culture.</title>
        <authorList>
            <person name="Kato S."/>
            <person name="Suzuki K."/>
        </authorList>
    </citation>
    <scope>NUCLEOTIDE SEQUENCE [LARGE SCALE GENOMIC DNA]</scope>
</reference>
<dbReference type="EMBL" id="BEHT01000002">
    <property type="protein sequence ID" value="GBC97810.1"/>
    <property type="molecule type" value="Genomic_DNA"/>
</dbReference>
<feature type="domain" description="Gfo/Idh/MocA-like oxidoreductase N-terminal" evidence="1">
    <location>
        <begin position="3"/>
        <end position="119"/>
    </location>
</feature>
<dbReference type="AlphaFoldDB" id="A0A2H5X9E6"/>
<accession>A0A2H5X9E6</accession>
<feature type="domain" description="Gfo/Idh/MocA-like oxidoreductase C-terminal" evidence="2">
    <location>
        <begin position="148"/>
        <end position="343"/>
    </location>
</feature>
<dbReference type="Proteomes" id="UP000236173">
    <property type="component" value="Unassembled WGS sequence"/>
</dbReference>
<evidence type="ECO:0000313" key="3">
    <source>
        <dbReference type="EMBL" id="GBC97810.1"/>
    </source>
</evidence>
<dbReference type="Gene3D" id="3.40.50.720">
    <property type="entry name" value="NAD(P)-binding Rossmann-like Domain"/>
    <property type="match status" value="1"/>
</dbReference>
<proteinExistence type="predicted"/>
<dbReference type="GO" id="GO:0000166">
    <property type="term" value="F:nucleotide binding"/>
    <property type="evidence" value="ECO:0007669"/>
    <property type="project" value="InterPro"/>
</dbReference>
<dbReference type="InterPro" id="IPR052515">
    <property type="entry name" value="Gfo/Idh/MocA_Oxidoreductase"/>
</dbReference>
<dbReference type="EC" id="1.1.99.28" evidence="3"/>
<sequence length="367" mass="40403">MALRWGIVGVAGIGSSHAQALKGMEGVELYAACDVVPDALERFCAEFNVPHRFTDFTAFLRSEVEVVSICTPHFLHAEQAIAALEAGKHVLCEKPMAISVREADAMIAAAKKAKGKAGVVFQHRLDPPVRVIKRLLPELGELVRGLYQGHHFRTQAYYEQGRWRGTWWGEGGGVLINQAIHDLDTLAYLLGLPMRVTARIANFGHDNTEVEDMASAIWEWDNGAHFVMHISSVAYAVPSRLEITGDNGTAILEGGAVRLGRYEPPLRRFLRESPEAWGRPKVEWSEVPVDKDVPKGHAAAIRAFAQAILTGNAPPVPFEEGIKSLELMNAIVLSHFSGQPVTLPVDRNAYEALLDELKQGNKRLQAR</sequence>
<evidence type="ECO:0000259" key="1">
    <source>
        <dbReference type="Pfam" id="PF01408"/>
    </source>
</evidence>
<evidence type="ECO:0000313" key="4">
    <source>
        <dbReference type="Proteomes" id="UP000236173"/>
    </source>
</evidence>
<dbReference type="PANTHER" id="PTHR43249">
    <property type="entry name" value="UDP-N-ACETYL-2-AMINO-2-DEOXY-D-GLUCURONATE OXIDASE"/>
    <property type="match status" value="1"/>
</dbReference>
<dbReference type="Pfam" id="PF01408">
    <property type="entry name" value="GFO_IDH_MocA"/>
    <property type="match status" value="1"/>
</dbReference>
<dbReference type="Pfam" id="PF02894">
    <property type="entry name" value="GFO_IDH_MocA_C"/>
    <property type="match status" value="1"/>
</dbReference>
<keyword evidence="3" id="KW-0560">Oxidoreductase</keyword>
<name>A0A2H5X9E6_9BACT</name>
<protein>
    <submittedName>
        <fullName evidence="3">Glucose--fructose oxidoreductase</fullName>
        <ecNumber evidence="3">1.1.99.28</ecNumber>
    </submittedName>
</protein>
<comment type="caution">
    <text evidence="3">The sequence shown here is derived from an EMBL/GenBank/DDBJ whole genome shotgun (WGS) entry which is preliminary data.</text>
</comment>
<dbReference type="SUPFAM" id="SSF51735">
    <property type="entry name" value="NAD(P)-binding Rossmann-fold domains"/>
    <property type="match status" value="1"/>
</dbReference>
<evidence type="ECO:0000259" key="2">
    <source>
        <dbReference type="Pfam" id="PF02894"/>
    </source>
</evidence>
<dbReference type="InterPro" id="IPR000683">
    <property type="entry name" value="Gfo/Idh/MocA-like_OxRdtase_N"/>
</dbReference>
<dbReference type="InterPro" id="IPR036291">
    <property type="entry name" value="NAD(P)-bd_dom_sf"/>
</dbReference>
<dbReference type="SUPFAM" id="SSF55347">
    <property type="entry name" value="Glyceraldehyde-3-phosphate dehydrogenase-like, C-terminal domain"/>
    <property type="match status" value="1"/>
</dbReference>
<dbReference type="Gene3D" id="3.30.360.10">
    <property type="entry name" value="Dihydrodipicolinate Reductase, domain 2"/>
    <property type="match status" value="1"/>
</dbReference>
<organism evidence="3 4">
    <name type="scientific">Candidatus Fervidibacter japonicus</name>
    <dbReference type="NCBI Taxonomy" id="2035412"/>
    <lineage>
        <taxon>Bacteria</taxon>
        <taxon>Candidatus Fervidibacterota</taxon>
        <taxon>Candidatus Fervidibacter</taxon>
    </lineage>
</organism>
<dbReference type="PANTHER" id="PTHR43249:SF1">
    <property type="entry name" value="D-GLUCOSIDE 3-DEHYDROGENASE"/>
    <property type="match status" value="1"/>
</dbReference>
<dbReference type="InterPro" id="IPR004104">
    <property type="entry name" value="Gfo/Idh/MocA-like_OxRdtase_C"/>
</dbReference>